<proteinExistence type="predicted"/>
<name>A0ABP4ANH0_9ACTN</name>
<gene>
    <name evidence="1" type="ORF">GCM10009560_49500</name>
</gene>
<dbReference type="Pfam" id="PF19585">
    <property type="entry name" value="DUF6092"/>
    <property type="match status" value="1"/>
</dbReference>
<dbReference type="EMBL" id="BAAAHQ010000025">
    <property type="protein sequence ID" value="GAA0939126.1"/>
    <property type="molecule type" value="Genomic_DNA"/>
</dbReference>
<dbReference type="InterPro" id="IPR046074">
    <property type="entry name" value="DUF6092"/>
</dbReference>
<evidence type="ECO:0000313" key="2">
    <source>
        <dbReference type="Proteomes" id="UP001501578"/>
    </source>
</evidence>
<sequence>MNAADERLGRALHETVTVLVCSAPLAFDETRLLAAYRMLDAADRLMRIMADDDDDFLRRAQADFAAHRGLAMTDQAAFTAWLSRYVSEFAAQALRRTRAEGV</sequence>
<organism evidence="1 2">
    <name type="scientific">Nonomuraea longicatena</name>
    <dbReference type="NCBI Taxonomy" id="83682"/>
    <lineage>
        <taxon>Bacteria</taxon>
        <taxon>Bacillati</taxon>
        <taxon>Actinomycetota</taxon>
        <taxon>Actinomycetes</taxon>
        <taxon>Streptosporangiales</taxon>
        <taxon>Streptosporangiaceae</taxon>
        <taxon>Nonomuraea</taxon>
    </lineage>
</organism>
<accession>A0ABP4ANH0</accession>
<comment type="caution">
    <text evidence="1">The sequence shown here is derived from an EMBL/GenBank/DDBJ whole genome shotgun (WGS) entry which is preliminary data.</text>
</comment>
<dbReference type="Proteomes" id="UP001501578">
    <property type="component" value="Unassembled WGS sequence"/>
</dbReference>
<reference evidence="2" key="1">
    <citation type="journal article" date="2019" name="Int. J. Syst. Evol. Microbiol.">
        <title>The Global Catalogue of Microorganisms (GCM) 10K type strain sequencing project: providing services to taxonomists for standard genome sequencing and annotation.</title>
        <authorList>
            <consortium name="The Broad Institute Genomics Platform"/>
            <consortium name="The Broad Institute Genome Sequencing Center for Infectious Disease"/>
            <person name="Wu L."/>
            <person name="Ma J."/>
        </authorList>
    </citation>
    <scope>NUCLEOTIDE SEQUENCE [LARGE SCALE GENOMIC DNA]</scope>
    <source>
        <strain evidence="2">JCM 11136</strain>
    </source>
</reference>
<dbReference type="RefSeq" id="WP_343952386.1">
    <property type="nucleotide sequence ID" value="NZ_BAAAHQ010000025.1"/>
</dbReference>
<evidence type="ECO:0000313" key="1">
    <source>
        <dbReference type="EMBL" id="GAA0939126.1"/>
    </source>
</evidence>
<protein>
    <submittedName>
        <fullName evidence="1">Uncharacterized protein</fullName>
    </submittedName>
</protein>
<keyword evidence="2" id="KW-1185">Reference proteome</keyword>